<feature type="transmembrane region" description="Helical" evidence="1">
    <location>
        <begin position="29"/>
        <end position="46"/>
    </location>
</feature>
<proteinExistence type="predicted"/>
<gene>
    <name evidence="2" type="ORF">CAG72_18915</name>
</gene>
<evidence type="ECO:0008006" key="4">
    <source>
        <dbReference type="Google" id="ProtNLM"/>
    </source>
</evidence>
<dbReference type="EMBL" id="WXWW01000266">
    <property type="protein sequence ID" value="NAW67272.1"/>
    <property type="molecule type" value="Genomic_DNA"/>
</dbReference>
<evidence type="ECO:0000313" key="3">
    <source>
        <dbReference type="Proteomes" id="UP000465712"/>
    </source>
</evidence>
<organism evidence="2 3">
    <name type="scientific">Photobacterium halotolerans</name>
    <dbReference type="NCBI Taxonomy" id="265726"/>
    <lineage>
        <taxon>Bacteria</taxon>
        <taxon>Pseudomonadati</taxon>
        <taxon>Pseudomonadota</taxon>
        <taxon>Gammaproteobacteria</taxon>
        <taxon>Vibrionales</taxon>
        <taxon>Vibrionaceae</taxon>
        <taxon>Photobacterium</taxon>
    </lineage>
</organism>
<accession>A0A7X4WEH5</accession>
<evidence type="ECO:0000256" key="1">
    <source>
        <dbReference type="SAM" id="Phobius"/>
    </source>
</evidence>
<protein>
    <recommendedName>
        <fullName evidence="4">DUF4234 domain-containing protein</fullName>
    </recommendedName>
</protein>
<dbReference type="AlphaFoldDB" id="A0A7X4WEH5"/>
<evidence type="ECO:0000313" key="2">
    <source>
        <dbReference type="EMBL" id="NAW67272.1"/>
    </source>
</evidence>
<dbReference type="RefSeq" id="WP_202602134.1">
    <property type="nucleotide sequence ID" value="NZ_WXWW01000266.1"/>
</dbReference>
<comment type="caution">
    <text evidence="2">The sequence shown here is derived from an EMBL/GenBank/DDBJ whole genome shotgun (WGS) entry which is preliminary data.</text>
</comment>
<feature type="non-terminal residue" evidence="2">
    <location>
        <position position="136"/>
    </location>
</feature>
<keyword evidence="1" id="KW-0472">Membrane</keyword>
<keyword evidence="1" id="KW-0812">Transmembrane</keyword>
<keyword evidence="1" id="KW-1133">Transmembrane helix</keyword>
<sequence>MVNAVSEVTNVGDEEVKNYEFYVVSPKKFTILFLSTLGLYSIYWSYQNWSLYKKSVGSDVWPIARGIFDIFFLHSLCGKLSSLVSSSQKERADLEWQAIQYVLLIIVSRICDRLAIKELGLPYTYFASLLLLPFAC</sequence>
<reference evidence="2 3" key="1">
    <citation type="submission" date="2017-05" db="EMBL/GenBank/DDBJ databases">
        <title>High clonality and local adaptation shapes Vibrionaceae linages within an endangered oasis.</title>
        <authorList>
            <person name="Vazquez-Rosas-Landa M."/>
        </authorList>
    </citation>
    <scope>NUCLEOTIDE SEQUENCE [LARGE SCALE GENOMIC DNA]</scope>
    <source>
        <strain evidence="2 3">P46_P4S1P180</strain>
    </source>
</reference>
<name>A0A7X4WEH5_9GAMM</name>
<dbReference type="Proteomes" id="UP000465712">
    <property type="component" value="Unassembled WGS sequence"/>
</dbReference>